<gene>
    <name evidence="2" type="ORF">BDY21DRAFT_285066</name>
</gene>
<dbReference type="Pfam" id="PF00149">
    <property type="entry name" value="Metallophos"/>
    <property type="match status" value="1"/>
</dbReference>
<feature type="domain" description="Calcineurin-like phosphoesterase" evidence="1">
    <location>
        <begin position="53"/>
        <end position="243"/>
    </location>
</feature>
<dbReference type="Gene3D" id="3.60.21.10">
    <property type="match status" value="1"/>
</dbReference>
<reference evidence="2" key="1">
    <citation type="journal article" date="2020" name="Stud. Mycol.">
        <title>101 Dothideomycetes genomes: a test case for predicting lifestyles and emergence of pathogens.</title>
        <authorList>
            <person name="Haridas S."/>
            <person name="Albert R."/>
            <person name="Binder M."/>
            <person name="Bloem J."/>
            <person name="Labutti K."/>
            <person name="Salamov A."/>
            <person name="Andreopoulos B."/>
            <person name="Baker S."/>
            <person name="Barry K."/>
            <person name="Bills G."/>
            <person name="Bluhm B."/>
            <person name="Cannon C."/>
            <person name="Castanera R."/>
            <person name="Culley D."/>
            <person name="Daum C."/>
            <person name="Ezra D."/>
            <person name="Gonzalez J."/>
            <person name="Henrissat B."/>
            <person name="Kuo A."/>
            <person name="Liang C."/>
            <person name="Lipzen A."/>
            <person name="Lutzoni F."/>
            <person name="Magnuson J."/>
            <person name="Mondo S."/>
            <person name="Nolan M."/>
            <person name="Ohm R."/>
            <person name="Pangilinan J."/>
            <person name="Park H.-J."/>
            <person name="Ramirez L."/>
            <person name="Alfaro M."/>
            <person name="Sun H."/>
            <person name="Tritt A."/>
            <person name="Yoshinaga Y."/>
            <person name="Zwiers L.-H."/>
            <person name="Turgeon B."/>
            <person name="Goodwin S."/>
            <person name="Spatafora J."/>
            <person name="Crous P."/>
            <person name="Grigoriev I."/>
        </authorList>
    </citation>
    <scope>NUCLEOTIDE SEQUENCE</scope>
    <source>
        <strain evidence="2">ATCC 16933</strain>
    </source>
</reference>
<sequence>MLFFHRQARSEFDPQPTLSLILTSPLNYVIRLLYRLLQSLRTPPSPSDPPIRVVCISDSHTLTQPLPDGDVLIHAGDLTNAGTPAELQSQIDWLASQPHRHKIAIAGNHDAYLDPRSRKTLPASDRTALLDWTGVHYLQHSSLDISFHSPPQASNHSHRARTRRLVFYGAPQIPACGGPEFAFQYARGRDAWSETVPNDTDVLITHTPPKWHLDLPVGLGCEWLLKETWRVRPLLHVCGHVHAAAGREYVWWDQEQATYERAVNRRGGIIRDMFDIVAWFRFARIAYFGFRSLLWDKVWGGEVKGSILVNAALMYQNSGELGNPVQVVDI</sequence>
<proteinExistence type="predicted"/>
<keyword evidence="3" id="KW-1185">Reference proteome</keyword>
<dbReference type="SUPFAM" id="SSF56300">
    <property type="entry name" value="Metallo-dependent phosphatases"/>
    <property type="match status" value="1"/>
</dbReference>
<dbReference type="InterPro" id="IPR004843">
    <property type="entry name" value="Calcineurin-like_PHP"/>
</dbReference>
<dbReference type="CDD" id="cd07379">
    <property type="entry name" value="MPP_239FB"/>
    <property type="match status" value="1"/>
</dbReference>
<dbReference type="AlphaFoldDB" id="A0A6A6P2L9"/>
<name>A0A6A6P2L9_9PEZI</name>
<dbReference type="PANTHER" id="PTHR12905:SF18">
    <property type="entry name" value="ESTER HYDROLASE, PUTATIVE (AFU_ORTHOLOGUE AFUA_4G03130)-RELATED"/>
    <property type="match status" value="1"/>
</dbReference>
<dbReference type="GO" id="GO:0016787">
    <property type="term" value="F:hydrolase activity"/>
    <property type="evidence" value="ECO:0007669"/>
    <property type="project" value="InterPro"/>
</dbReference>
<dbReference type="Proteomes" id="UP000799766">
    <property type="component" value="Unassembled WGS sequence"/>
</dbReference>
<evidence type="ECO:0000313" key="2">
    <source>
        <dbReference type="EMBL" id="KAF2458018.1"/>
    </source>
</evidence>
<protein>
    <submittedName>
        <fullName evidence="2">Metallo-dependent phosphatase-like protein</fullName>
    </submittedName>
</protein>
<accession>A0A6A6P2L9</accession>
<dbReference type="PANTHER" id="PTHR12905">
    <property type="entry name" value="METALLOPHOSPHOESTERASE"/>
    <property type="match status" value="1"/>
</dbReference>
<dbReference type="EMBL" id="MU001679">
    <property type="protein sequence ID" value="KAF2458018.1"/>
    <property type="molecule type" value="Genomic_DNA"/>
</dbReference>
<organism evidence="2 3">
    <name type="scientific">Lineolata rhizophorae</name>
    <dbReference type="NCBI Taxonomy" id="578093"/>
    <lineage>
        <taxon>Eukaryota</taxon>
        <taxon>Fungi</taxon>
        <taxon>Dikarya</taxon>
        <taxon>Ascomycota</taxon>
        <taxon>Pezizomycotina</taxon>
        <taxon>Dothideomycetes</taxon>
        <taxon>Dothideomycetes incertae sedis</taxon>
        <taxon>Lineolatales</taxon>
        <taxon>Lineolataceae</taxon>
        <taxon>Lineolata</taxon>
    </lineage>
</organism>
<dbReference type="InterPro" id="IPR051693">
    <property type="entry name" value="UPF0046_metallophosphoest"/>
</dbReference>
<dbReference type="OrthoDB" id="630188at2759"/>
<dbReference type="InterPro" id="IPR029052">
    <property type="entry name" value="Metallo-depent_PP-like"/>
</dbReference>
<evidence type="ECO:0000259" key="1">
    <source>
        <dbReference type="Pfam" id="PF00149"/>
    </source>
</evidence>
<evidence type="ECO:0000313" key="3">
    <source>
        <dbReference type="Proteomes" id="UP000799766"/>
    </source>
</evidence>